<feature type="region of interest" description="Disordered" evidence="3">
    <location>
        <begin position="1233"/>
        <end position="1256"/>
    </location>
</feature>
<accession>A0A918QJE2</accession>
<keyword evidence="1" id="KW-0378">Hydrolase</keyword>
<gene>
    <name evidence="5" type="ORF">GCM10010387_50190</name>
</gene>
<evidence type="ECO:0000313" key="6">
    <source>
        <dbReference type="Proteomes" id="UP000630936"/>
    </source>
</evidence>
<keyword evidence="1" id="KW-0326">Glycosidase</keyword>
<dbReference type="InterPro" id="IPR003961">
    <property type="entry name" value="FN3_dom"/>
</dbReference>
<dbReference type="GO" id="GO:0016798">
    <property type="term" value="F:hydrolase activity, acting on glycosyl bonds"/>
    <property type="evidence" value="ECO:0007669"/>
    <property type="project" value="UniProtKB-KW"/>
</dbReference>
<reference evidence="5" key="1">
    <citation type="journal article" date="2014" name="Int. J. Syst. Evol. Microbiol.">
        <title>Complete genome sequence of Corynebacterium casei LMG S-19264T (=DSM 44701T), isolated from a smear-ripened cheese.</title>
        <authorList>
            <consortium name="US DOE Joint Genome Institute (JGI-PGF)"/>
            <person name="Walter F."/>
            <person name="Albersmeier A."/>
            <person name="Kalinowski J."/>
            <person name="Ruckert C."/>
        </authorList>
    </citation>
    <scope>NUCLEOTIDE SEQUENCE</scope>
    <source>
        <strain evidence="5">JCM 4988</strain>
    </source>
</reference>
<keyword evidence="2" id="KW-0624">Polysaccharide degradation</keyword>
<dbReference type="EMBL" id="BMWG01000019">
    <property type="protein sequence ID" value="GGZ49863.1"/>
    <property type="molecule type" value="Genomic_DNA"/>
</dbReference>
<feature type="region of interest" description="Disordered" evidence="3">
    <location>
        <begin position="1"/>
        <end position="20"/>
    </location>
</feature>
<evidence type="ECO:0000256" key="2">
    <source>
        <dbReference type="ARBA" id="ARBA00023326"/>
    </source>
</evidence>
<dbReference type="InterPro" id="IPR036116">
    <property type="entry name" value="FN3_sf"/>
</dbReference>
<protein>
    <recommendedName>
        <fullName evidence="4">Fibronectin type-III domain-containing protein</fullName>
    </recommendedName>
</protein>
<feature type="domain" description="Fibronectin type-III" evidence="4">
    <location>
        <begin position="967"/>
        <end position="1064"/>
    </location>
</feature>
<comment type="caution">
    <text evidence="5">The sequence shown here is derived from an EMBL/GenBank/DDBJ whole genome shotgun (WGS) entry which is preliminary data.</text>
</comment>
<dbReference type="Pfam" id="PF12671">
    <property type="entry name" value="Amidase_6"/>
    <property type="match status" value="1"/>
</dbReference>
<evidence type="ECO:0000256" key="1">
    <source>
        <dbReference type="ARBA" id="ARBA00023295"/>
    </source>
</evidence>
<feature type="region of interest" description="Disordered" evidence="3">
    <location>
        <begin position="1200"/>
        <end position="1219"/>
    </location>
</feature>
<dbReference type="Gene3D" id="2.60.40.10">
    <property type="entry name" value="Immunoglobulins"/>
    <property type="match status" value="1"/>
</dbReference>
<dbReference type="PROSITE" id="PS50853">
    <property type="entry name" value="FN3"/>
    <property type="match status" value="1"/>
</dbReference>
<evidence type="ECO:0000259" key="4">
    <source>
        <dbReference type="PROSITE" id="PS50853"/>
    </source>
</evidence>
<dbReference type="RefSeq" id="WP_190125471.1">
    <property type="nucleotide sequence ID" value="NZ_BMWG01000019.1"/>
</dbReference>
<dbReference type="Gene3D" id="3.90.1720.10">
    <property type="entry name" value="endopeptidase domain like (from Nostoc punctiforme)"/>
    <property type="match status" value="1"/>
</dbReference>
<keyword evidence="2" id="KW-0119">Carbohydrate metabolism</keyword>
<dbReference type="NCBIfam" id="NF033679">
    <property type="entry name" value="DNRLRE_dom"/>
    <property type="match status" value="2"/>
</dbReference>
<evidence type="ECO:0000256" key="3">
    <source>
        <dbReference type="SAM" id="MobiDB-lite"/>
    </source>
</evidence>
<feature type="compositionally biased region" description="Basic and acidic residues" evidence="3">
    <location>
        <begin position="1201"/>
        <end position="1217"/>
    </location>
</feature>
<dbReference type="GO" id="GO:0000272">
    <property type="term" value="P:polysaccharide catabolic process"/>
    <property type="evidence" value="ECO:0007669"/>
    <property type="project" value="UniProtKB-KW"/>
</dbReference>
<dbReference type="InterPro" id="IPR024301">
    <property type="entry name" value="Amidase_6"/>
</dbReference>
<organism evidence="5 6">
    <name type="scientific">Streptomyces inusitatus</name>
    <dbReference type="NCBI Taxonomy" id="68221"/>
    <lineage>
        <taxon>Bacteria</taxon>
        <taxon>Bacillati</taxon>
        <taxon>Actinomycetota</taxon>
        <taxon>Actinomycetes</taxon>
        <taxon>Kitasatosporales</taxon>
        <taxon>Streptomycetaceae</taxon>
        <taxon>Streptomyces</taxon>
    </lineage>
</organism>
<dbReference type="CDD" id="cd00063">
    <property type="entry name" value="FN3"/>
    <property type="match status" value="1"/>
</dbReference>
<proteinExistence type="predicted"/>
<reference evidence="5" key="2">
    <citation type="submission" date="2020-09" db="EMBL/GenBank/DDBJ databases">
        <authorList>
            <person name="Sun Q."/>
            <person name="Ohkuma M."/>
        </authorList>
    </citation>
    <scope>NUCLEOTIDE SEQUENCE</scope>
    <source>
        <strain evidence="5">JCM 4988</strain>
    </source>
</reference>
<dbReference type="SUPFAM" id="SSF49265">
    <property type="entry name" value="Fibronectin type III"/>
    <property type="match status" value="1"/>
</dbReference>
<sequence>MAAEKPAVSRPTGKPAAGKGITAAILKARLQSKRVEVVGERSETRTLWANPDGTLTVDQAAGPVRFRNKGGSWSKVDIGLVKKADGRIGSKAHPLGLTLAGATPRRNDAAAARRLGAASSVAASVPLVSLTKGKGQQVTLGWRGALPAPDIEGTRATYRGALPHADLVVDATRTGFEQFLRLRSREAVGRAGTLRMTLTAKGLKARASNGGVTFTDAKTGKTAGTMPAPVMWDNRRDKHTGTHTHRAPVALTVDQHGDQIDLTLRPAKAFLADPATRFPVTVDPSVNLPVTFTTFVQEGHTTDLSTAQHLRIGGTPGNVARSFLRFDTQPVKNQQITAATLKLWNSNSGVGFCIARSWEVWDTNNVGTATRWTSQPSWNRKWATSTQTKGGGCDPGWVSANVKTLVQAWSTNPHAENILGVRATNENDVLAFKQFHSRNAAANIPVLSVTYNTQPGTASAVAFTPSAHNPFNQRTYATSVTPTFTAKVTDPEGAAVKAQFEVVGEPAADGSVYTWTGTSAAVASGSTAKLTLPTANKLRAGSHRVRARAYDGLVYGPWSAYSTFGVNVVRPNAPSVSCNGITRDQWNNIAPGEVDCTFTTTSTDGRGFLWGLNDPATKQAVNDPAGTHGRPQTVKVNLTRGWHTLYVRTVDSGGLLSGVVAVQFGVGTEPAGLTAPDVPGALQEGGLETAAPLLSGVVTTRSQMSLNGEFALFDAAGAALPGVVLPPMGAGSGSRVATMVPEGALTPGTSYQWAMRACSDTACSPWSTKKTFTAKTPHSAPAPQTSSVTLSGTALQDATAPVGAQDCGGTPCAAVQDDQLQVGTPDGISWRTWFKADLTAVPAGARITGARLKLHRVDCVDGEVCEEPGATVRELADAWTPQQSGQDLAAASSEATHESEDETTVPVGSLDLGPLVDSWRSDDDNHGISLQLGDEKTAAPGMVYHSSRADDPAKRPQLIIDYIAATAPTAPRDVRTVTADGGLLAVWNAPSDTGSSDGAPTYTVVAHRGGAEVFRTTTTSDRVSVPGLVNGQDHTVTVTAATSHGTSPAVTTAAVKPQAVTDRDGHLQAVRDYFAARSGLLKGTYTTLDQAVASSPHGVKFRALLAEQAPELNRRRQAVVGHGLHYSSITTTFDNLLAGPGPNGTVVVRGGVKEQLNLTHTDGTHEPEEGEETGHFVFDQGVLRMEADDTAVETTLPEDGAAERAAHTAEPDARDLADVTPVTEEAPLVEMNADGMFPRTGPAPGGPSPRRAPDHSGTARWALGNMKPKSEWEYKQDCTNFVSKALNRGGKMKQIRGGRENVARWFRNNVGFQRRDSVTWTVTAKLRTHLKQHRKGKEISLLDVRPGDIAFAWYNTPRRWNHAGVISKIDGWTIHIAQHGGRNRTTVQNWTRNPDIGQVSFIRPGRRS</sequence>
<feature type="region of interest" description="Disordered" evidence="3">
    <location>
        <begin position="881"/>
        <end position="918"/>
    </location>
</feature>
<keyword evidence="6" id="KW-1185">Reference proteome</keyword>
<name>A0A918QJE2_9ACTN</name>
<dbReference type="InterPro" id="IPR013783">
    <property type="entry name" value="Ig-like_fold"/>
</dbReference>
<evidence type="ECO:0000313" key="5">
    <source>
        <dbReference type="EMBL" id="GGZ49863.1"/>
    </source>
</evidence>
<dbReference type="Proteomes" id="UP000630936">
    <property type="component" value="Unassembled WGS sequence"/>
</dbReference>